<comment type="subcellular location">
    <subcellularLocation>
        <location evidence="1">Nucleus</location>
    </subcellularLocation>
</comment>
<dbReference type="InterPro" id="IPR057974">
    <property type="entry name" value="NUA/TPR/MLP1-2-like_dom"/>
</dbReference>
<dbReference type="PANTHER" id="PTHR18898">
    <property type="entry name" value="NUCLEOPROTEIN TPR-RELATED"/>
    <property type="match status" value="1"/>
</dbReference>
<evidence type="ECO:0000256" key="7">
    <source>
        <dbReference type="SAM" id="MobiDB-lite"/>
    </source>
</evidence>
<feature type="coiled-coil region" evidence="6">
    <location>
        <begin position="1482"/>
        <end position="1589"/>
    </location>
</feature>
<feature type="coiled-coil region" evidence="6">
    <location>
        <begin position="1202"/>
        <end position="1229"/>
    </location>
</feature>
<feature type="region of interest" description="Disordered" evidence="7">
    <location>
        <begin position="1865"/>
        <end position="1912"/>
    </location>
</feature>
<dbReference type="GO" id="GO:0006406">
    <property type="term" value="P:mRNA export from nucleus"/>
    <property type="evidence" value="ECO:0007669"/>
    <property type="project" value="TreeGrafter"/>
</dbReference>
<evidence type="ECO:0000256" key="5">
    <source>
        <dbReference type="ARBA" id="ARBA00023242"/>
    </source>
</evidence>
<evidence type="ECO:0000259" key="9">
    <source>
        <dbReference type="Pfam" id="PF25785"/>
    </source>
</evidence>
<dbReference type="GO" id="GO:0017056">
    <property type="term" value="F:structural constituent of nuclear pore"/>
    <property type="evidence" value="ECO:0007669"/>
    <property type="project" value="TreeGrafter"/>
</dbReference>
<feature type="coiled-coil region" evidence="6">
    <location>
        <begin position="647"/>
        <end position="678"/>
    </location>
</feature>
<feature type="compositionally biased region" description="Polar residues" evidence="7">
    <location>
        <begin position="1773"/>
        <end position="1786"/>
    </location>
</feature>
<dbReference type="GO" id="GO:0005643">
    <property type="term" value="C:nuclear pore"/>
    <property type="evidence" value="ECO:0007669"/>
    <property type="project" value="TreeGrafter"/>
</dbReference>
<gene>
    <name evidence="10" type="primary">CSON002586</name>
</gene>
<keyword evidence="4 6" id="KW-0175">Coiled coil</keyword>
<feature type="coiled-coil region" evidence="6">
    <location>
        <begin position="827"/>
        <end position="854"/>
    </location>
</feature>
<feature type="coiled-coil region" evidence="6">
    <location>
        <begin position="901"/>
        <end position="1134"/>
    </location>
</feature>
<name>A0A336LSK8_CULSO</name>
<comment type="similarity">
    <text evidence="2">Belongs to the TPR family.</text>
</comment>
<reference evidence="10" key="1">
    <citation type="submission" date="2018-07" db="EMBL/GenBank/DDBJ databases">
        <authorList>
            <person name="Quirk P.G."/>
            <person name="Krulwich T.A."/>
        </authorList>
    </citation>
    <scope>NUCLEOTIDE SEQUENCE</scope>
</reference>
<dbReference type="VEuPathDB" id="VectorBase:CSON002586"/>
<feature type="compositionally biased region" description="Polar residues" evidence="7">
    <location>
        <begin position="1865"/>
        <end position="1876"/>
    </location>
</feature>
<evidence type="ECO:0000313" key="10">
    <source>
        <dbReference type="EMBL" id="SSX20815.1"/>
    </source>
</evidence>
<evidence type="ECO:0000259" key="8">
    <source>
        <dbReference type="Pfam" id="PF07926"/>
    </source>
</evidence>
<feature type="domain" description="Nucleoprotein TPR/MLP1-2" evidence="8">
    <location>
        <begin position="1021"/>
        <end position="1149"/>
    </location>
</feature>
<keyword evidence="5" id="KW-0539">Nucleus</keyword>
<evidence type="ECO:0000256" key="4">
    <source>
        <dbReference type="ARBA" id="ARBA00023054"/>
    </source>
</evidence>
<feature type="coiled-coil region" evidence="6">
    <location>
        <begin position="541"/>
        <end position="594"/>
    </location>
</feature>
<dbReference type="Pfam" id="PF07926">
    <property type="entry name" value="TPR_MLP1_2"/>
    <property type="match status" value="1"/>
</dbReference>
<sequence>MDNPNIWFNILSETEVNSIPLKIKNKLENYINSKNEEIFTCQALCSAKLNDAERERTLMNNSLSQMKLENEKYVKSLEDLDKLRKEAHSNLTKIQDEYEKLKLELSVSEMQCKSFKKQCETLTNEKDQLSQMVDRRNHELERLQLELHELENKLKDNLNAKCEALIQLDNCSAKEATLDIKSKIYNQEKVLYENQIRSLREDLERSMNELSNIRRESSMKVMSIESKLFEKVEELKITKSINSQLEKANESLALKAEDLTIRIKTDGEETQKLIEHYERELQSQKKLVLLYKDNCDENVKQVEDMTRSIKELQSLLHEATDEYGNLENKLKQMEQNNQTEMQEKDKIIQRLTDDISKLQNLNDELEKSNTENALSSIAPTASTLQKIKPLGLNLTEIYSNYVKTCEELLNQKKDYDKLQLQFKHVLNEIEERAPMLKKYIAERNHLIETNTLLTQQIESIISSNNDANAKLSSLTDKVGFLQRENTNLKSERGDLSRQVCHLLYKLEEIGNQSLLESGNEVTTDMTSNEVITKKLVTFSNIEELQETNTKLLLLVRDLSSKLEEMEESLNSDSNQKFEAKINMYTKKIEEMRNSQEFQTQMIESCMKQRDRYKELYMESLKRTSCSSENDVELVSCTIKKQKDDTQINEVVKNLEDMINQKNQEIEELKQSYEKYKTEKSVNEKIINDQLENMRIELRDQTSKNYKIASVIEFKTEQLKINNKTIEMYKRQIASLEERNKNYEITISRHEISLKTLTEDIVKMQNKLTSTEINLEQLKYENQNLRELEIRYTTEKEFIEKERQNQTLLLQNLETIKTNIQKSEIDGKLKLENSLSELSRESSALRRRLQEEENRFRDTLFNIDSEKCKLAEKLKENEKIILSLKNKVSVLTDEINIKNCDLENLTSKINSLTQLNSDDETQIKNSDLQLKISEQNVELHSLQQEITMIRQHAQQFSQMAENMEKELKESNESFEKKKIMLENEIKHLKINELRLTEKLENMERDLLIQMTKSNQSVTSEKEEIESLKRELADALSTISEAKREASDLKTQFIQVSEELRQAEQKYANEMILHSGDIQAYADLKKEYQNLLEECNNIKLSKESTSIVLSKHQEVLSTLENKYKVEKIQLQEQINDLHSHNSILHDQIETLSAKISIFTNQIDKPVNLEEEQSKSTDELLRIIKFIRKEKDIVISKLELNENCIVRLKAENQLLQKKVEKLEENVNQSSTETQMMIATSIKHEELLRKLDTINAITDSNRMLREERDSLVIRVKDFEEMINKLHNEMFPLKEKDQELSMKLETLTNENASLRIEATRWRQRANLLIERSNKSSPEDIKRLQQEKENLCKLIANEKEECKRLTDELNQNKADKIRLESEISTLKKNNMSLNEEINKNQLDITVFKENIAKLSSEAKDTNQVVQQYKNEIEKLTNELSNKDAQLADTRSKEMQIRKIAKRYKDSYLELQKLQETKTEITDVKANDSNEKNDEVQLLTEENNSLKQLVDELKTSLEKEERNKALLKEAKLRIIGLNESKQNYVKELQQLKSKLAFIEQNKSDLISAQNTESETLALKTKENEELVGKINQLTRQIALQSVKPMPASTSGEKNTNETVRTANVRPITPTTQHSTSVTMWRGNETPLASIRPMTVQGGRSNSITSNQVLGIPLEAAASTTLNLDTVNNNQCGTSSTIIATVPPLGSAAVEQTHEVNNEQFIPDDINSFQNASVISQTVALVSPRVEIVQGVDTSQQGSIDLEHNNVNIDTELETPSSLINMQPASSSVPVSTSHLKRSRETDSVNILDTPLTKKNRSISLDNEKKASNKFINEIEYQVPTSSQRDQDDEVIEIDDEREAVVGLENKQITLKDTYSEEQSSADITSADPEKLNNLKPEVSSAHQESKASSSDTVSKPSSSEIWFNDKKDVTEDNHNVFLHTTTTNQFEEPVITPIPDEHILNSNEQNINLQSTKNDSLDLPNVE</sequence>
<feature type="coiled-coil region" evidence="6">
    <location>
        <begin position="464"/>
        <end position="491"/>
    </location>
</feature>
<dbReference type="EMBL" id="UFQT01000142">
    <property type="protein sequence ID" value="SSX20815.1"/>
    <property type="molecule type" value="Genomic_DNA"/>
</dbReference>
<evidence type="ECO:0000256" key="3">
    <source>
        <dbReference type="ARBA" id="ARBA00019789"/>
    </source>
</evidence>
<dbReference type="InterPro" id="IPR012929">
    <property type="entry name" value="Nucleoprot-TPR/MLP1-2_dom"/>
</dbReference>
<proteinExistence type="inferred from homology"/>
<dbReference type="Pfam" id="PF25785">
    <property type="entry name" value="TPR"/>
    <property type="match status" value="1"/>
</dbReference>
<organism evidence="10">
    <name type="scientific">Culicoides sonorensis</name>
    <name type="common">Biting midge</name>
    <dbReference type="NCBI Taxonomy" id="179676"/>
    <lineage>
        <taxon>Eukaryota</taxon>
        <taxon>Metazoa</taxon>
        <taxon>Ecdysozoa</taxon>
        <taxon>Arthropoda</taxon>
        <taxon>Hexapoda</taxon>
        <taxon>Insecta</taxon>
        <taxon>Pterygota</taxon>
        <taxon>Neoptera</taxon>
        <taxon>Endopterygota</taxon>
        <taxon>Diptera</taxon>
        <taxon>Nematocera</taxon>
        <taxon>Chironomoidea</taxon>
        <taxon>Ceratopogonidae</taxon>
        <taxon>Ceratopogoninae</taxon>
        <taxon>Culicoides</taxon>
        <taxon>Monoculicoides</taxon>
    </lineage>
</organism>
<dbReference type="GO" id="GO:1901673">
    <property type="term" value="P:regulation of mitotic spindle assembly"/>
    <property type="evidence" value="ECO:0007669"/>
    <property type="project" value="TreeGrafter"/>
</dbReference>
<evidence type="ECO:0000256" key="1">
    <source>
        <dbReference type="ARBA" id="ARBA00004123"/>
    </source>
</evidence>
<evidence type="ECO:0000256" key="6">
    <source>
        <dbReference type="SAM" id="Coils"/>
    </source>
</evidence>
<feature type="coiled-coil region" evidence="6">
    <location>
        <begin position="1264"/>
        <end position="1446"/>
    </location>
</feature>
<feature type="region of interest" description="Disordered" evidence="7">
    <location>
        <begin position="1773"/>
        <end position="1795"/>
    </location>
</feature>
<feature type="coiled-coil region" evidence="6">
    <location>
        <begin position="718"/>
        <end position="787"/>
    </location>
</feature>
<feature type="compositionally biased region" description="Low complexity" evidence="7">
    <location>
        <begin position="1892"/>
        <end position="1912"/>
    </location>
</feature>
<accession>A0A336LSK8</accession>
<dbReference type="OMA" id="HAQQNYE"/>
<dbReference type="GO" id="GO:0034399">
    <property type="term" value="C:nuclear periphery"/>
    <property type="evidence" value="ECO:0007669"/>
    <property type="project" value="UniProtKB-ARBA"/>
</dbReference>
<evidence type="ECO:0000256" key="2">
    <source>
        <dbReference type="ARBA" id="ARBA00005274"/>
    </source>
</evidence>
<dbReference type="GO" id="GO:0006606">
    <property type="term" value="P:protein import into nucleus"/>
    <property type="evidence" value="ECO:0007669"/>
    <property type="project" value="InterPro"/>
</dbReference>
<protein>
    <recommendedName>
        <fullName evidence="3">Nucleoprotein TPR</fullName>
    </recommendedName>
</protein>
<feature type="coiled-coil region" evidence="6">
    <location>
        <begin position="49"/>
        <end position="371"/>
    </location>
</feature>
<dbReference type="PANTHER" id="PTHR18898:SF2">
    <property type="entry name" value="NUCLEOPROTEIN TPR"/>
    <property type="match status" value="1"/>
</dbReference>
<dbReference type="Gene3D" id="1.20.5.340">
    <property type="match status" value="1"/>
</dbReference>
<feature type="domain" description="NUA/TPR/MLP1-2-like" evidence="9">
    <location>
        <begin position="472"/>
        <end position="566"/>
    </location>
</feature>